<name>A0A7C8VG67_ORBOL</name>
<dbReference type="Proteomes" id="UP000474640">
    <property type="component" value="Unassembled WGS sequence"/>
</dbReference>
<dbReference type="AlphaFoldDB" id="A0A7C8VG67"/>
<accession>A0A7C8VG67</accession>
<evidence type="ECO:0000313" key="2">
    <source>
        <dbReference type="EMBL" id="KAF3280475.1"/>
    </source>
</evidence>
<dbReference type="EMBL" id="JAABOJ010000018">
    <property type="protein sequence ID" value="KAF3280475.1"/>
    <property type="molecule type" value="Genomic_DNA"/>
</dbReference>
<evidence type="ECO:0000256" key="1">
    <source>
        <dbReference type="SAM" id="MobiDB-lite"/>
    </source>
</evidence>
<reference evidence="2 3" key="1">
    <citation type="submission" date="2020-01" db="EMBL/GenBank/DDBJ databases">
        <authorList>
            <person name="Palmer J.M."/>
        </authorList>
    </citation>
    <scope>NUCLEOTIDE SEQUENCE [LARGE SCALE GENOMIC DNA]</scope>
    <source>
        <strain evidence="2 3">TWF970</strain>
    </source>
</reference>
<organism evidence="2 3">
    <name type="scientific">Orbilia oligospora</name>
    <name type="common">Nematode-trapping fungus</name>
    <name type="synonym">Arthrobotrys oligospora</name>
    <dbReference type="NCBI Taxonomy" id="2813651"/>
    <lineage>
        <taxon>Eukaryota</taxon>
        <taxon>Fungi</taxon>
        <taxon>Dikarya</taxon>
        <taxon>Ascomycota</taxon>
        <taxon>Pezizomycotina</taxon>
        <taxon>Orbiliomycetes</taxon>
        <taxon>Orbiliales</taxon>
        <taxon>Orbiliaceae</taxon>
        <taxon>Orbilia</taxon>
    </lineage>
</organism>
<protein>
    <submittedName>
        <fullName evidence="2">Uncharacterized protein</fullName>
    </submittedName>
</protein>
<proteinExistence type="predicted"/>
<comment type="caution">
    <text evidence="2">The sequence shown here is derived from an EMBL/GenBank/DDBJ whole genome shotgun (WGS) entry which is preliminary data.</text>
</comment>
<feature type="compositionally biased region" description="Acidic residues" evidence="1">
    <location>
        <begin position="38"/>
        <end position="48"/>
    </location>
</feature>
<feature type="region of interest" description="Disordered" evidence="1">
    <location>
        <begin position="1"/>
        <end position="73"/>
    </location>
</feature>
<feature type="compositionally biased region" description="Basic and acidic residues" evidence="1">
    <location>
        <begin position="49"/>
        <end position="58"/>
    </location>
</feature>
<evidence type="ECO:0000313" key="3">
    <source>
        <dbReference type="Proteomes" id="UP000474640"/>
    </source>
</evidence>
<sequence length="102" mass="11556">MTDSDARTQRIRVMRKPVTNTDRSIDRQSTEKTGPNDGEVEIGDDEDGEVARGGKEVPVELGEEEEEDGGRRWRREEEELLASLGANWPVSKNDQFINQLID</sequence>
<gene>
    <name evidence="2" type="ORF">TWF970_002696</name>
</gene>